<dbReference type="InterPro" id="IPR006680">
    <property type="entry name" value="Amidohydro-rel"/>
</dbReference>
<dbReference type="HOGENOM" id="CLU_012358_0_1_1"/>
<evidence type="ECO:0000256" key="1">
    <source>
        <dbReference type="ARBA" id="ARBA00004984"/>
    </source>
</evidence>
<keyword evidence="3 8" id="KW-0479">Metal-binding</keyword>
<dbReference type="EC" id="3.5.4.3" evidence="8"/>
<dbReference type="GO" id="GO:0008270">
    <property type="term" value="F:zinc ion binding"/>
    <property type="evidence" value="ECO:0000318"/>
    <property type="project" value="GO_Central"/>
</dbReference>
<dbReference type="Gene3D" id="2.30.40.10">
    <property type="entry name" value="Urease, subunit C, domain 1"/>
    <property type="match status" value="1"/>
</dbReference>
<evidence type="ECO:0000313" key="10">
    <source>
        <dbReference type="EMBL" id="EEB06927.1"/>
    </source>
</evidence>
<dbReference type="GeneID" id="7049983"/>
<evidence type="ECO:0000256" key="7">
    <source>
        <dbReference type="ARBA" id="ARBA00056079"/>
    </source>
</evidence>
<evidence type="ECO:0000256" key="3">
    <source>
        <dbReference type="ARBA" id="ARBA00022723"/>
    </source>
</evidence>
<feature type="domain" description="Amidohydrolase-related" evidence="9">
    <location>
        <begin position="66"/>
        <end position="439"/>
    </location>
</feature>
<name>B6JZF9_SCHJY</name>
<dbReference type="InterPro" id="IPR051607">
    <property type="entry name" value="Metallo-dep_hydrolases"/>
</dbReference>
<dbReference type="JaponicusDB" id="SJAG_01997">
    <property type="gene designation" value="gud1"/>
</dbReference>
<dbReference type="Proteomes" id="UP000001744">
    <property type="component" value="Unassembled WGS sequence"/>
</dbReference>
<comment type="function">
    <text evidence="7 8">Catalyzes the hydrolytic deamination of guanine, producing xanthine and ammonia.</text>
</comment>
<gene>
    <name evidence="11" type="primary">gud1</name>
    <name evidence="10" type="ORF">SJAG_01997</name>
</gene>
<dbReference type="Gene3D" id="3.20.20.140">
    <property type="entry name" value="Metal-dependent hydrolases"/>
    <property type="match status" value="1"/>
</dbReference>
<evidence type="ECO:0000256" key="4">
    <source>
        <dbReference type="ARBA" id="ARBA00022801"/>
    </source>
</evidence>
<evidence type="ECO:0000313" key="11">
    <source>
        <dbReference type="JaponicusDB" id="SJAG_01997"/>
    </source>
</evidence>
<dbReference type="GO" id="GO:0005829">
    <property type="term" value="C:cytosol"/>
    <property type="evidence" value="ECO:0000318"/>
    <property type="project" value="GO_Central"/>
</dbReference>
<dbReference type="GO" id="GO:0008892">
    <property type="term" value="F:guanine deaminase activity"/>
    <property type="evidence" value="ECO:0000318"/>
    <property type="project" value="GO_Central"/>
</dbReference>
<proteinExistence type="inferred from homology"/>
<dbReference type="OrthoDB" id="194468at2759"/>
<evidence type="ECO:0000313" key="12">
    <source>
        <dbReference type="Proteomes" id="UP000001744"/>
    </source>
</evidence>
<dbReference type="UniPathway" id="UPA00603">
    <property type="reaction ID" value="UER00660"/>
</dbReference>
<reference evidence="10 12" key="1">
    <citation type="journal article" date="2011" name="Science">
        <title>Comparative functional genomics of the fission yeasts.</title>
        <authorList>
            <person name="Rhind N."/>
            <person name="Chen Z."/>
            <person name="Yassour M."/>
            <person name="Thompson D.A."/>
            <person name="Haas B.J."/>
            <person name="Habib N."/>
            <person name="Wapinski I."/>
            <person name="Roy S."/>
            <person name="Lin M.F."/>
            <person name="Heiman D.I."/>
            <person name="Young S.K."/>
            <person name="Furuya K."/>
            <person name="Guo Y."/>
            <person name="Pidoux A."/>
            <person name="Chen H.M."/>
            <person name="Robbertse B."/>
            <person name="Goldberg J.M."/>
            <person name="Aoki K."/>
            <person name="Bayne E.H."/>
            <person name="Berlin A.M."/>
            <person name="Desjardins C.A."/>
            <person name="Dobbs E."/>
            <person name="Dukaj L."/>
            <person name="Fan L."/>
            <person name="FitzGerald M.G."/>
            <person name="French C."/>
            <person name="Gujja S."/>
            <person name="Hansen K."/>
            <person name="Keifenheim D."/>
            <person name="Levin J.Z."/>
            <person name="Mosher R.A."/>
            <person name="Mueller C.A."/>
            <person name="Pfiffner J."/>
            <person name="Priest M."/>
            <person name="Russ C."/>
            <person name="Smialowska A."/>
            <person name="Swoboda P."/>
            <person name="Sykes S.M."/>
            <person name="Vaughn M."/>
            <person name="Vengrova S."/>
            <person name="Yoder R."/>
            <person name="Zeng Q."/>
            <person name="Allshire R."/>
            <person name="Baulcombe D."/>
            <person name="Birren B.W."/>
            <person name="Brown W."/>
            <person name="Ekwall K."/>
            <person name="Kellis M."/>
            <person name="Leatherwood J."/>
            <person name="Levin H."/>
            <person name="Margalit H."/>
            <person name="Martienssen R."/>
            <person name="Nieduszynski C.A."/>
            <person name="Spatafora J.W."/>
            <person name="Friedman N."/>
            <person name="Dalgaard J.Z."/>
            <person name="Baumann P."/>
            <person name="Niki H."/>
            <person name="Regev A."/>
            <person name="Nusbaum C."/>
        </authorList>
    </citation>
    <scope>NUCLEOTIDE SEQUENCE [LARGE SCALE GENOMIC DNA]</scope>
    <source>
        <strain evidence="12">yFS275 / FY16936</strain>
    </source>
</reference>
<dbReference type="NCBIfam" id="TIGR02967">
    <property type="entry name" value="guan_deamin"/>
    <property type="match status" value="1"/>
</dbReference>
<organism evidence="10 12">
    <name type="scientific">Schizosaccharomyces japonicus (strain yFS275 / FY16936)</name>
    <name type="common">Fission yeast</name>
    <dbReference type="NCBI Taxonomy" id="402676"/>
    <lineage>
        <taxon>Eukaryota</taxon>
        <taxon>Fungi</taxon>
        <taxon>Dikarya</taxon>
        <taxon>Ascomycota</taxon>
        <taxon>Taphrinomycotina</taxon>
        <taxon>Schizosaccharomycetes</taxon>
        <taxon>Schizosaccharomycetales</taxon>
        <taxon>Schizosaccharomycetaceae</taxon>
        <taxon>Schizosaccharomyces</taxon>
    </lineage>
</organism>
<dbReference type="VEuPathDB" id="FungiDB:SJAG_01997"/>
<keyword evidence="5 8" id="KW-0862">Zinc</keyword>
<dbReference type="InterPro" id="IPR032466">
    <property type="entry name" value="Metal_Hydrolase"/>
</dbReference>
<keyword evidence="4 8" id="KW-0378">Hydrolase</keyword>
<protein>
    <recommendedName>
        <fullName evidence="8">Guanine deaminase</fullName>
        <shortName evidence="8">Guanase</shortName>
        <ecNumber evidence="8">3.5.4.3</ecNumber>
    </recommendedName>
    <alternativeName>
        <fullName evidence="8">Guanine aminohydrolase</fullName>
    </alternativeName>
</protein>
<keyword evidence="12" id="KW-1185">Reference proteome</keyword>
<comment type="pathway">
    <text evidence="1 8">Purine metabolism; guanine degradation; xanthine from guanine: step 1/1.</text>
</comment>
<dbReference type="GO" id="GO:0006147">
    <property type="term" value="P:guanine catabolic process"/>
    <property type="evidence" value="ECO:0007669"/>
    <property type="project" value="UniProtKB-UniRule"/>
</dbReference>
<evidence type="ECO:0000259" key="9">
    <source>
        <dbReference type="Pfam" id="PF01979"/>
    </source>
</evidence>
<dbReference type="Pfam" id="PF01979">
    <property type="entry name" value="Amidohydro_1"/>
    <property type="match status" value="1"/>
</dbReference>
<dbReference type="InterPro" id="IPR014311">
    <property type="entry name" value="Guanine_deaminase"/>
</dbReference>
<evidence type="ECO:0000256" key="5">
    <source>
        <dbReference type="ARBA" id="ARBA00022833"/>
    </source>
</evidence>
<dbReference type="EMBL" id="KE651168">
    <property type="protein sequence ID" value="EEB06927.1"/>
    <property type="molecule type" value="Genomic_DNA"/>
</dbReference>
<comment type="cofactor">
    <cofactor evidence="8">
        <name>Zn(2+)</name>
        <dbReference type="ChEBI" id="CHEBI:29105"/>
    </cofactor>
    <text evidence="8">Binds 1 zinc ion per subunit.</text>
</comment>
<dbReference type="InterPro" id="IPR011059">
    <property type="entry name" value="Metal-dep_hydrolase_composite"/>
</dbReference>
<dbReference type="FunFam" id="3.20.20.140:FF:000022">
    <property type="entry name" value="Guanine deaminase"/>
    <property type="match status" value="1"/>
</dbReference>
<comment type="catalytic activity">
    <reaction evidence="6 8">
        <text>guanine + H2O + H(+) = xanthine + NH4(+)</text>
        <dbReference type="Rhea" id="RHEA:14665"/>
        <dbReference type="ChEBI" id="CHEBI:15377"/>
        <dbReference type="ChEBI" id="CHEBI:15378"/>
        <dbReference type="ChEBI" id="CHEBI:16235"/>
        <dbReference type="ChEBI" id="CHEBI:17712"/>
        <dbReference type="ChEBI" id="CHEBI:28938"/>
        <dbReference type="EC" id="3.5.4.3"/>
    </reaction>
</comment>
<dbReference type="SUPFAM" id="SSF51556">
    <property type="entry name" value="Metallo-dependent hydrolases"/>
    <property type="match status" value="1"/>
</dbReference>
<comment type="similarity">
    <text evidence="2 8">Belongs to the metallo-dependent hydrolases superfamily. ATZ/TRZ family.</text>
</comment>
<accession>B6JZF9</accession>
<dbReference type="GO" id="GO:0046098">
    <property type="term" value="P:guanine metabolic process"/>
    <property type="evidence" value="ECO:0000318"/>
    <property type="project" value="GO_Central"/>
</dbReference>
<dbReference type="eggNOG" id="KOG3968">
    <property type="taxonomic scope" value="Eukaryota"/>
</dbReference>
<dbReference type="RefSeq" id="XP_002173220.1">
    <property type="nucleotide sequence ID" value="XM_002173184.2"/>
</dbReference>
<sequence>MQIIIVGTFVHTPSISNLEIFDGTVGVNNGLIVFLERSTMEETVRQAKLLPGMADSMVLRLSPLEFVCPGMIDTHIHAPQYANCGLGIDLPLLEWLDKYTFPLEKSMTKLETAFRSFSQVVHRTLEHGTTTASYFSSLHAHSSALLADLCYHHGQRAFIGKCNMDTLAPDDYRECSAEASVDATQDLIRFMSKLDPSRTLVSPIITPRFAPSCSEQLLCECAALAKTHNLPIQTHVSENKGEVDLVKRMFPNNTSYTDVYDQAGLLTPRTILAHAVYLTSNEVSTIAARGSGVSHCPTSNAILSSGLANVRYMLTNGVKVGLGTDVSAGYSVNMLDSIRQAAMTSRQLSVLHSNNQIALSLAELFFMATLGGAQLLNLGDRIGSFALGKTWDALLVDVGGSNAGATIDVFGTETKEALVSKWVFGGDDRNLRRVWVNGVCVAGTDLLSSKCEKCEHCLQHTKAIEVPVTRTVAEQASAFAKPVSTTDNEKEQISIQSKA</sequence>
<evidence type="ECO:0000256" key="6">
    <source>
        <dbReference type="ARBA" id="ARBA00051148"/>
    </source>
</evidence>
<dbReference type="PANTHER" id="PTHR11271">
    <property type="entry name" value="GUANINE DEAMINASE"/>
    <property type="match status" value="1"/>
</dbReference>
<dbReference type="STRING" id="402676.B6JZF9"/>
<dbReference type="OMA" id="IIASWGK"/>
<dbReference type="PANTHER" id="PTHR11271:SF6">
    <property type="entry name" value="GUANINE DEAMINASE"/>
    <property type="match status" value="1"/>
</dbReference>
<evidence type="ECO:0000256" key="2">
    <source>
        <dbReference type="ARBA" id="ARBA00006745"/>
    </source>
</evidence>
<dbReference type="AlphaFoldDB" id="B6JZF9"/>
<evidence type="ECO:0000256" key="8">
    <source>
        <dbReference type="RuleBase" id="RU366009"/>
    </source>
</evidence>